<protein>
    <submittedName>
        <fullName evidence="1">Uncharacterized protein</fullName>
    </submittedName>
</protein>
<dbReference type="InParanoid" id="D8SQF3"/>
<dbReference type="Proteomes" id="UP000001514">
    <property type="component" value="Unassembled WGS sequence"/>
</dbReference>
<evidence type="ECO:0000313" key="2">
    <source>
        <dbReference type="Proteomes" id="UP000001514"/>
    </source>
</evidence>
<proteinExistence type="predicted"/>
<evidence type="ECO:0000313" key="1">
    <source>
        <dbReference type="EMBL" id="EFJ13453.1"/>
    </source>
</evidence>
<gene>
    <name evidence="1" type="ORF">SELMODRAFT_424597</name>
</gene>
<accession>D8SQF3</accession>
<reference evidence="1 2" key="1">
    <citation type="journal article" date="2011" name="Science">
        <title>The Selaginella genome identifies genetic changes associated with the evolution of vascular plants.</title>
        <authorList>
            <person name="Banks J.A."/>
            <person name="Nishiyama T."/>
            <person name="Hasebe M."/>
            <person name="Bowman J.L."/>
            <person name="Gribskov M."/>
            <person name="dePamphilis C."/>
            <person name="Albert V.A."/>
            <person name="Aono N."/>
            <person name="Aoyama T."/>
            <person name="Ambrose B.A."/>
            <person name="Ashton N.W."/>
            <person name="Axtell M.J."/>
            <person name="Barker E."/>
            <person name="Barker M.S."/>
            <person name="Bennetzen J.L."/>
            <person name="Bonawitz N.D."/>
            <person name="Chapple C."/>
            <person name="Cheng C."/>
            <person name="Correa L.G."/>
            <person name="Dacre M."/>
            <person name="DeBarry J."/>
            <person name="Dreyer I."/>
            <person name="Elias M."/>
            <person name="Engstrom E.M."/>
            <person name="Estelle M."/>
            <person name="Feng L."/>
            <person name="Finet C."/>
            <person name="Floyd S.K."/>
            <person name="Frommer W.B."/>
            <person name="Fujita T."/>
            <person name="Gramzow L."/>
            <person name="Gutensohn M."/>
            <person name="Harholt J."/>
            <person name="Hattori M."/>
            <person name="Heyl A."/>
            <person name="Hirai T."/>
            <person name="Hiwatashi Y."/>
            <person name="Ishikawa M."/>
            <person name="Iwata M."/>
            <person name="Karol K.G."/>
            <person name="Koehler B."/>
            <person name="Kolukisaoglu U."/>
            <person name="Kubo M."/>
            <person name="Kurata T."/>
            <person name="Lalonde S."/>
            <person name="Li K."/>
            <person name="Li Y."/>
            <person name="Litt A."/>
            <person name="Lyons E."/>
            <person name="Manning G."/>
            <person name="Maruyama T."/>
            <person name="Michael T.P."/>
            <person name="Mikami K."/>
            <person name="Miyazaki S."/>
            <person name="Morinaga S."/>
            <person name="Murata T."/>
            <person name="Mueller-Roeber B."/>
            <person name="Nelson D.R."/>
            <person name="Obara M."/>
            <person name="Oguri Y."/>
            <person name="Olmstead R.G."/>
            <person name="Onodera N."/>
            <person name="Petersen B.L."/>
            <person name="Pils B."/>
            <person name="Prigge M."/>
            <person name="Rensing S.A."/>
            <person name="Riano-Pachon D.M."/>
            <person name="Roberts A.W."/>
            <person name="Sato Y."/>
            <person name="Scheller H.V."/>
            <person name="Schulz B."/>
            <person name="Schulz C."/>
            <person name="Shakirov E.V."/>
            <person name="Shibagaki N."/>
            <person name="Shinohara N."/>
            <person name="Shippen D.E."/>
            <person name="Soerensen I."/>
            <person name="Sotooka R."/>
            <person name="Sugimoto N."/>
            <person name="Sugita M."/>
            <person name="Sumikawa N."/>
            <person name="Tanurdzic M."/>
            <person name="Theissen G."/>
            <person name="Ulvskov P."/>
            <person name="Wakazuki S."/>
            <person name="Weng J.K."/>
            <person name="Willats W.W."/>
            <person name="Wipf D."/>
            <person name="Wolf P.G."/>
            <person name="Yang L."/>
            <person name="Zimmer A.D."/>
            <person name="Zhu Q."/>
            <person name="Mitros T."/>
            <person name="Hellsten U."/>
            <person name="Loque D."/>
            <person name="Otillar R."/>
            <person name="Salamov A."/>
            <person name="Schmutz J."/>
            <person name="Shapiro H."/>
            <person name="Lindquist E."/>
            <person name="Lucas S."/>
            <person name="Rokhsar D."/>
            <person name="Grigoriev I.V."/>
        </authorList>
    </citation>
    <scope>NUCLEOTIDE SEQUENCE [LARGE SCALE GENOMIC DNA]</scope>
</reference>
<dbReference type="AlphaFoldDB" id="D8SQF3"/>
<dbReference type="Gramene" id="EFJ13453">
    <property type="protein sequence ID" value="EFJ13453"/>
    <property type="gene ID" value="SELMODRAFT_424597"/>
</dbReference>
<dbReference type="HOGENOM" id="CLU_753155_0_0_1"/>
<dbReference type="KEGG" id="smo:SELMODRAFT_424597"/>
<organism evidence="2">
    <name type="scientific">Selaginella moellendorffii</name>
    <name type="common">Spikemoss</name>
    <dbReference type="NCBI Taxonomy" id="88036"/>
    <lineage>
        <taxon>Eukaryota</taxon>
        <taxon>Viridiplantae</taxon>
        <taxon>Streptophyta</taxon>
        <taxon>Embryophyta</taxon>
        <taxon>Tracheophyta</taxon>
        <taxon>Lycopodiopsida</taxon>
        <taxon>Selaginellales</taxon>
        <taxon>Selaginellaceae</taxon>
        <taxon>Selaginella</taxon>
    </lineage>
</organism>
<dbReference type="EMBL" id="GL377633">
    <property type="protein sequence ID" value="EFJ13453.1"/>
    <property type="molecule type" value="Genomic_DNA"/>
</dbReference>
<sequence length="368" mass="41613">MMNLCGDLPDRGALIHTRCSSDHIPQQYSEAVREGDIRWVVQRDEEDPGAVHVDVVLPFEWKFGGLVYLHSSMIYESRATVLMFEGDKLRVVNREDFPQEIVLDSKVDYHLIDQRVQCQKSQADNVHSLSACVGKAQVRCSCVFLEETRDRLREAKEIMQRVNAAEMAFEWFGGIPCEYYYTFCSTKVAGLYAEMSFKRPSTFRNMLLCEVSSSNASGKLCNLSSWLCQGLTTFAATPVSRGTILGRRRKWLTNGCQSWYHVKCPGLRKTGRWYHCNACTGQPKAQTVSILVRYYDGDLEDTLLATGEDAINYVWRPSKKNDEVFDTGTGLTHCKVAVPVNCSPYVGLDLPTEMPAVFLDLDTSMETL</sequence>
<name>D8SQF3_SELML</name>
<keyword evidence="2" id="KW-1185">Reference proteome</keyword>